<dbReference type="SUPFAM" id="SSF49899">
    <property type="entry name" value="Concanavalin A-like lectins/glucanases"/>
    <property type="match status" value="1"/>
</dbReference>
<feature type="region of interest" description="Disordered" evidence="3">
    <location>
        <begin position="1"/>
        <end position="40"/>
    </location>
</feature>
<name>A0ABQ9W405_SAGOE</name>
<dbReference type="SMART" id="SM00589">
    <property type="entry name" value="PRY"/>
    <property type="match status" value="1"/>
</dbReference>
<evidence type="ECO:0000259" key="4">
    <source>
        <dbReference type="PROSITE" id="PS50188"/>
    </source>
</evidence>
<comment type="caution">
    <text evidence="5">The sequence shown here is derived from an EMBL/GenBank/DDBJ whole genome shotgun (WGS) entry which is preliminary data.</text>
</comment>
<dbReference type="PROSITE" id="PS50188">
    <property type="entry name" value="B302_SPRY"/>
    <property type="match status" value="1"/>
</dbReference>
<dbReference type="Proteomes" id="UP001266305">
    <property type="component" value="Unassembled WGS sequence"/>
</dbReference>
<keyword evidence="1" id="KW-0833">Ubl conjugation pathway</keyword>
<accession>A0ABQ9W405</accession>
<evidence type="ECO:0000313" key="5">
    <source>
        <dbReference type="EMBL" id="KAK2115117.1"/>
    </source>
</evidence>
<dbReference type="InterPro" id="IPR006574">
    <property type="entry name" value="PRY"/>
</dbReference>
<dbReference type="PRINTS" id="PR01407">
    <property type="entry name" value="BUTYPHLNCDUF"/>
</dbReference>
<dbReference type="InterPro" id="IPR013320">
    <property type="entry name" value="ConA-like_dom_sf"/>
</dbReference>
<dbReference type="Pfam" id="PF13765">
    <property type="entry name" value="PRY"/>
    <property type="match status" value="1"/>
</dbReference>
<gene>
    <name evidence="5" type="ORF">P7K49_005743</name>
</gene>
<protein>
    <recommendedName>
        <fullName evidence="4">B30.2/SPRY domain-containing protein</fullName>
    </recommendedName>
</protein>
<evidence type="ECO:0000256" key="3">
    <source>
        <dbReference type="SAM" id="MobiDB-lite"/>
    </source>
</evidence>
<dbReference type="PANTHER" id="PTHR24103">
    <property type="entry name" value="E3 UBIQUITIN-PROTEIN LIGASE TRIM"/>
    <property type="match status" value="1"/>
</dbReference>
<proteinExistence type="predicted"/>
<dbReference type="InterPro" id="IPR050143">
    <property type="entry name" value="TRIM/RBCC"/>
</dbReference>
<organism evidence="5 6">
    <name type="scientific">Saguinus oedipus</name>
    <name type="common">Cotton-top tamarin</name>
    <name type="synonym">Oedipomidas oedipus</name>
    <dbReference type="NCBI Taxonomy" id="9490"/>
    <lineage>
        <taxon>Eukaryota</taxon>
        <taxon>Metazoa</taxon>
        <taxon>Chordata</taxon>
        <taxon>Craniata</taxon>
        <taxon>Vertebrata</taxon>
        <taxon>Euteleostomi</taxon>
        <taxon>Mammalia</taxon>
        <taxon>Eutheria</taxon>
        <taxon>Euarchontoglires</taxon>
        <taxon>Primates</taxon>
        <taxon>Haplorrhini</taxon>
        <taxon>Platyrrhini</taxon>
        <taxon>Cebidae</taxon>
        <taxon>Callitrichinae</taxon>
        <taxon>Saguinus</taxon>
    </lineage>
</organism>
<evidence type="ECO:0000256" key="1">
    <source>
        <dbReference type="ARBA" id="ARBA00022786"/>
    </source>
</evidence>
<dbReference type="InterPro" id="IPR003879">
    <property type="entry name" value="Butyrophylin_SPRY"/>
</dbReference>
<feature type="domain" description="B30.2/SPRY" evidence="4">
    <location>
        <begin position="142"/>
        <end position="256"/>
    </location>
</feature>
<evidence type="ECO:0000256" key="2">
    <source>
        <dbReference type="ARBA" id="ARBA00023054"/>
    </source>
</evidence>
<keyword evidence="2" id="KW-0175">Coiled coil</keyword>
<dbReference type="InterPro" id="IPR001870">
    <property type="entry name" value="B30.2/SPRY"/>
</dbReference>
<dbReference type="InterPro" id="IPR043136">
    <property type="entry name" value="B30.2/SPRY_sf"/>
</dbReference>
<keyword evidence="6" id="KW-1185">Reference proteome</keyword>
<sequence length="256" mass="29340">MEAHRGGCLSSQGKALQLQPAPEEETTRNPGQKIAGAEREDGKPKAGIILKFALLIKFVDCEHQATLSRLDEKEEDIEQKLHANIRTFSEHISTMESLLMKVAKMSVMADVNLLMDVRSVLPRCDSLQSLTFHSVQPQKKEFRLPPPYSAFQKILQKFREDVTLDPKTAHPYLRVSKDRKCVTFVKKRQRVHWNPKRFLCHPMVVGFEGFACGWHYWEVQVNDKPMWAVGVCKDSLPRKKGEWPLSGQSMCWAILL</sequence>
<reference evidence="5 6" key="1">
    <citation type="submission" date="2023-05" db="EMBL/GenBank/DDBJ databases">
        <title>B98-5 Cell Line De Novo Hybrid Assembly: An Optical Mapping Approach.</title>
        <authorList>
            <person name="Kananen K."/>
            <person name="Auerbach J.A."/>
            <person name="Kautto E."/>
            <person name="Blachly J.S."/>
        </authorList>
    </citation>
    <scope>NUCLEOTIDE SEQUENCE [LARGE SCALE GENOMIC DNA]</scope>
    <source>
        <strain evidence="5">B95-8</strain>
        <tissue evidence="5">Cell line</tissue>
    </source>
</reference>
<dbReference type="EMBL" id="JASSZA010000003">
    <property type="protein sequence ID" value="KAK2115117.1"/>
    <property type="molecule type" value="Genomic_DNA"/>
</dbReference>
<dbReference type="Gene3D" id="2.60.120.920">
    <property type="match status" value="1"/>
</dbReference>
<evidence type="ECO:0000313" key="6">
    <source>
        <dbReference type="Proteomes" id="UP001266305"/>
    </source>
</evidence>